<evidence type="ECO:0000313" key="2">
    <source>
        <dbReference type="Proteomes" id="UP000594638"/>
    </source>
</evidence>
<gene>
    <name evidence="1" type="ORF">OLEA9_A073233</name>
</gene>
<dbReference type="OrthoDB" id="1923367at2759"/>
<dbReference type="Gramene" id="OE9A073233T1">
    <property type="protein sequence ID" value="OE9A073233C1"/>
    <property type="gene ID" value="OE9A073233"/>
</dbReference>
<organism evidence="1 2">
    <name type="scientific">Olea europaea subsp. europaea</name>
    <dbReference type="NCBI Taxonomy" id="158383"/>
    <lineage>
        <taxon>Eukaryota</taxon>
        <taxon>Viridiplantae</taxon>
        <taxon>Streptophyta</taxon>
        <taxon>Embryophyta</taxon>
        <taxon>Tracheophyta</taxon>
        <taxon>Spermatophyta</taxon>
        <taxon>Magnoliopsida</taxon>
        <taxon>eudicotyledons</taxon>
        <taxon>Gunneridae</taxon>
        <taxon>Pentapetalae</taxon>
        <taxon>asterids</taxon>
        <taxon>lamiids</taxon>
        <taxon>Lamiales</taxon>
        <taxon>Oleaceae</taxon>
        <taxon>Oleeae</taxon>
        <taxon>Olea</taxon>
    </lineage>
</organism>
<dbReference type="InterPro" id="IPR036915">
    <property type="entry name" value="Cyclin-like_sf"/>
</dbReference>
<comment type="caution">
    <text evidence="1">The sequence shown here is derived from an EMBL/GenBank/DDBJ whole genome shotgun (WGS) entry which is preliminary data.</text>
</comment>
<protein>
    <submittedName>
        <fullName evidence="1">Uncharacterized protein</fullName>
    </submittedName>
</protein>
<reference evidence="1 2" key="1">
    <citation type="submission" date="2019-12" db="EMBL/GenBank/DDBJ databases">
        <authorList>
            <person name="Alioto T."/>
            <person name="Alioto T."/>
            <person name="Gomez Garrido J."/>
        </authorList>
    </citation>
    <scope>NUCLEOTIDE SEQUENCE [LARGE SCALE GENOMIC DNA]</scope>
</reference>
<keyword evidence="2" id="KW-1185">Reference proteome</keyword>
<dbReference type="EMBL" id="CACTIH010005567">
    <property type="protein sequence ID" value="CAA2997762.1"/>
    <property type="molecule type" value="Genomic_DNA"/>
</dbReference>
<accession>A0A8S0T113</accession>
<name>A0A8S0T113_OLEEU</name>
<proteinExistence type="predicted"/>
<dbReference type="Proteomes" id="UP000594638">
    <property type="component" value="Unassembled WGS sequence"/>
</dbReference>
<evidence type="ECO:0000313" key="1">
    <source>
        <dbReference type="EMBL" id="CAA2997762.1"/>
    </source>
</evidence>
<dbReference type="Gene3D" id="1.10.472.10">
    <property type="entry name" value="Cyclin-like"/>
    <property type="match status" value="1"/>
</dbReference>
<sequence length="236" mass="27470">MRSQQCSCLRSRVIEFLIQSAHLLEVSPIVKYSALSLLADRFYPVLVRFLRDGKSPDNWLLLPLRESNLQLFGLISIWVSSKMHDTPPLCIKNLKPLADKYIKEQHFTTRDLLEAKIKFFKVIEFGIGVTNIAFNFVEELLIQLREVARVGEHVKFEACMDIMDLLYEKEETSVLYRSPRSLAASILVAAYLITVPKRKWEFPVLPWVKFVTSCKEEEVVDCVRYILNRTLEYQPL</sequence>
<dbReference type="AlphaFoldDB" id="A0A8S0T113"/>
<dbReference type="SUPFAM" id="SSF47954">
    <property type="entry name" value="Cyclin-like"/>
    <property type="match status" value="1"/>
</dbReference>